<proteinExistence type="predicted"/>
<organism evidence="1 2">
    <name type="scientific">Camellia lanceoleosa</name>
    <dbReference type="NCBI Taxonomy" id="1840588"/>
    <lineage>
        <taxon>Eukaryota</taxon>
        <taxon>Viridiplantae</taxon>
        <taxon>Streptophyta</taxon>
        <taxon>Embryophyta</taxon>
        <taxon>Tracheophyta</taxon>
        <taxon>Spermatophyta</taxon>
        <taxon>Magnoliopsida</taxon>
        <taxon>eudicotyledons</taxon>
        <taxon>Gunneridae</taxon>
        <taxon>Pentapetalae</taxon>
        <taxon>asterids</taxon>
        <taxon>Ericales</taxon>
        <taxon>Theaceae</taxon>
        <taxon>Camellia</taxon>
    </lineage>
</organism>
<protein>
    <submittedName>
        <fullName evidence="1">Protein RAE1</fullName>
    </submittedName>
</protein>
<sequence>MGPLLAVCPRHQCHMTSRFYAQLGRMMAQLFFSGGCDKQVKMWPLLSGGQPVTVAMHDAPVKEIAWIPKMNLLEASGADLQSTEVLINVDHEEPSWWFWVTDEMVPSDVEEQSGIDNEKYLVVCEEQAVDGVATFMARCVLSNPKAQTLTPEELQKTLNKALGGMNKLEKMLNVWHAGKLFYTLSTWGLALAGLSRTRVNK</sequence>
<dbReference type="Proteomes" id="UP001060215">
    <property type="component" value="Chromosome 10"/>
</dbReference>
<evidence type="ECO:0000313" key="1">
    <source>
        <dbReference type="EMBL" id="KAI7998086.1"/>
    </source>
</evidence>
<accession>A0ACC0GDE9</accession>
<dbReference type="EMBL" id="CM045767">
    <property type="protein sequence ID" value="KAI7998086.1"/>
    <property type="molecule type" value="Genomic_DNA"/>
</dbReference>
<name>A0ACC0GDE9_9ERIC</name>
<gene>
    <name evidence="1" type="ORF">LOK49_LG10G01297</name>
</gene>
<reference evidence="1 2" key="1">
    <citation type="journal article" date="2022" name="Plant J.">
        <title>Chromosome-level genome of Camellia lanceoleosa provides a valuable resource for understanding genome evolution and self-incompatibility.</title>
        <authorList>
            <person name="Gong W."/>
            <person name="Xiao S."/>
            <person name="Wang L."/>
            <person name="Liao Z."/>
            <person name="Chang Y."/>
            <person name="Mo W."/>
            <person name="Hu G."/>
            <person name="Li W."/>
            <person name="Zhao G."/>
            <person name="Zhu H."/>
            <person name="Hu X."/>
            <person name="Ji K."/>
            <person name="Xiang X."/>
            <person name="Song Q."/>
            <person name="Yuan D."/>
            <person name="Jin S."/>
            <person name="Zhang L."/>
        </authorList>
    </citation>
    <scope>NUCLEOTIDE SEQUENCE [LARGE SCALE GENOMIC DNA]</scope>
    <source>
        <strain evidence="1">SQ_2022a</strain>
    </source>
</reference>
<keyword evidence="2" id="KW-1185">Reference proteome</keyword>
<comment type="caution">
    <text evidence="1">The sequence shown here is derived from an EMBL/GenBank/DDBJ whole genome shotgun (WGS) entry which is preliminary data.</text>
</comment>
<evidence type="ECO:0000313" key="2">
    <source>
        <dbReference type="Proteomes" id="UP001060215"/>
    </source>
</evidence>